<keyword evidence="1" id="KW-0472">Membrane</keyword>
<dbReference type="KEGG" id="pmy:Pmen_3082"/>
<feature type="transmembrane region" description="Helical" evidence="1">
    <location>
        <begin position="53"/>
        <end position="69"/>
    </location>
</feature>
<keyword evidence="1" id="KW-1133">Transmembrane helix</keyword>
<gene>
    <name evidence="2" type="ordered locus">Pmen_3082</name>
</gene>
<sequence length="103" mass="12123">MPIFWGARTQLTIHWFKTSCKRSKLRINRLHYYSSRNINYHDRVILSKYKKEIFAALIISVYFLCLAIYKSTAVHYSVSAAIIFIITAPLLLSYVEMKLFKNA</sequence>
<accession>A4XWX0</accession>
<keyword evidence="1" id="KW-0812">Transmembrane</keyword>
<reference evidence="2" key="1">
    <citation type="submission" date="2007-04" db="EMBL/GenBank/DDBJ databases">
        <title>Complete sequence of Pseudomonas mendocina ymp.</title>
        <authorList>
            <consortium name="US DOE Joint Genome Institute"/>
            <person name="Copeland A."/>
            <person name="Lucas S."/>
            <person name="Lapidus A."/>
            <person name="Barry K."/>
            <person name="Glavina del Rio T."/>
            <person name="Dalin E."/>
            <person name="Tice H."/>
            <person name="Pitluck S."/>
            <person name="Kiss H."/>
            <person name="Brettin T."/>
            <person name="Detter J.C."/>
            <person name="Bruce D."/>
            <person name="Han C."/>
            <person name="Schmutz J."/>
            <person name="Larimer F."/>
            <person name="Land M."/>
            <person name="Hauser L."/>
            <person name="Kyrpides N."/>
            <person name="Mikhailova N."/>
            <person name="Hersman L."/>
            <person name="Dubois J."/>
            <person name="Maurice P."/>
            <person name="Richardson P."/>
        </authorList>
    </citation>
    <scope>NUCLEOTIDE SEQUENCE [LARGE SCALE GENOMIC DNA]</scope>
    <source>
        <strain evidence="2">Ymp</strain>
    </source>
</reference>
<name>A4XWX0_ECTM1</name>
<protein>
    <submittedName>
        <fullName evidence="2">Uncharacterized protein</fullName>
    </submittedName>
</protein>
<dbReference type="HOGENOM" id="CLU_2261393_0_0_6"/>
<feature type="transmembrane region" description="Helical" evidence="1">
    <location>
        <begin position="75"/>
        <end position="95"/>
    </location>
</feature>
<dbReference type="EMBL" id="CP000680">
    <property type="protein sequence ID" value="ABP85836.1"/>
    <property type="molecule type" value="Genomic_DNA"/>
</dbReference>
<organism evidence="2">
    <name type="scientific">Ectopseudomonas mendocina (strain ymp)</name>
    <name type="common">Pseudomonas mendocina</name>
    <dbReference type="NCBI Taxonomy" id="399739"/>
    <lineage>
        <taxon>Bacteria</taxon>
        <taxon>Pseudomonadati</taxon>
        <taxon>Pseudomonadota</taxon>
        <taxon>Gammaproteobacteria</taxon>
        <taxon>Pseudomonadales</taxon>
        <taxon>Pseudomonadaceae</taxon>
        <taxon>Ectopseudomonas</taxon>
    </lineage>
</organism>
<proteinExistence type="predicted"/>
<evidence type="ECO:0000313" key="2">
    <source>
        <dbReference type="EMBL" id="ABP85836.1"/>
    </source>
</evidence>
<evidence type="ECO:0000256" key="1">
    <source>
        <dbReference type="SAM" id="Phobius"/>
    </source>
</evidence>
<dbReference type="AlphaFoldDB" id="A4XWX0"/>